<organism evidence="2 3">
    <name type="scientific">Haloferax mediterranei (strain ATCC 33500 / DSM 1411 / JCM 8866 / NBRC 14739 / NCIMB 2177 / R-4)</name>
    <name type="common">Halobacterium mediterranei</name>
    <dbReference type="NCBI Taxonomy" id="523841"/>
    <lineage>
        <taxon>Archaea</taxon>
        <taxon>Methanobacteriati</taxon>
        <taxon>Methanobacteriota</taxon>
        <taxon>Stenosarchaea group</taxon>
        <taxon>Halobacteria</taxon>
        <taxon>Halobacteriales</taxon>
        <taxon>Haloferacaceae</taxon>
        <taxon>Haloferax</taxon>
    </lineage>
</organism>
<dbReference type="EMBL" id="AOLO01000015">
    <property type="protein sequence ID" value="ELZ97176.1"/>
    <property type="molecule type" value="Genomic_DNA"/>
</dbReference>
<protein>
    <submittedName>
        <fullName evidence="2">Uncharacterized protein</fullName>
    </submittedName>
</protein>
<evidence type="ECO:0000313" key="3">
    <source>
        <dbReference type="Proteomes" id="UP000011603"/>
    </source>
</evidence>
<evidence type="ECO:0000313" key="2">
    <source>
        <dbReference type="EMBL" id="ELZ97176.1"/>
    </source>
</evidence>
<dbReference type="Proteomes" id="UP000011603">
    <property type="component" value="Unassembled WGS sequence"/>
</dbReference>
<evidence type="ECO:0000256" key="1">
    <source>
        <dbReference type="SAM" id="MobiDB-lite"/>
    </source>
</evidence>
<comment type="caution">
    <text evidence="2">The sequence shown here is derived from an EMBL/GenBank/DDBJ whole genome shotgun (WGS) entry which is preliminary data.</text>
</comment>
<dbReference type="AlphaFoldDB" id="M0IK52"/>
<keyword evidence="3" id="KW-1185">Reference proteome</keyword>
<feature type="compositionally biased region" description="Basic and acidic residues" evidence="1">
    <location>
        <begin position="11"/>
        <end position="24"/>
    </location>
</feature>
<reference evidence="2 3" key="1">
    <citation type="journal article" date="2014" name="PLoS Genet.">
        <title>Phylogenetically driven sequencing of extremely halophilic archaea reveals strategies for static and dynamic osmo-response.</title>
        <authorList>
            <person name="Becker E.A."/>
            <person name="Seitzer P.M."/>
            <person name="Tritt A."/>
            <person name="Larsen D."/>
            <person name="Krusor M."/>
            <person name="Yao A.I."/>
            <person name="Wu D."/>
            <person name="Madern D."/>
            <person name="Eisen J.A."/>
            <person name="Darling A.E."/>
            <person name="Facciotti M.T."/>
        </authorList>
    </citation>
    <scope>NUCLEOTIDE SEQUENCE [LARGE SCALE GENOMIC DNA]</scope>
    <source>
        <strain evidence="3">ATCC 33500 / DSM 1411 / JCM 8866 / NBRC 14739 / NCIMB 2177 / R-4</strain>
    </source>
</reference>
<sequence>MLDSTSFSEPDESRADRPGFDGRPFDDLALCERLVSILL</sequence>
<proteinExistence type="predicted"/>
<accession>M0IK52</accession>
<feature type="region of interest" description="Disordered" evidence="1">
    <location>
        <begin position="1"/>
        <end position="24"/>
    </location>
</feature>
<gene>
    <name evidence="2" type="ORF">C439_17678</name>
</gene>
<name>M0IK52_HALMT</name>